<dbReference type="InterPro" id="IPR018337">
    <property type="entry name" value="Cell_wall/Cho-bd_repeat"/>
</dbReference>
<proteinExistence type="predicted"/>
<comment type="caution">
    <text evidence="5">The sequence shown here is derived from an EMBL/GenBank/DDBJ whole genome shotgun (WGS) entry which is preliminary data.</text>
</comment>
<reference evidence="5 6" key="1">
    <citation type="submission" date="2024-03" db="EMBL/GenBank/DDBJ databases">
        <title>Human intestinal bacterial collection.</title>
        <authorList>
            <person name="Pauvert C."/>
            <person name="Hitch T.C.A."/>
            <person name="Clavel T."/>
        </authorList>
    </citation>
    <scope>NUCLEOTIDE SEQUENCE [LARGE SCALE GENOMIC DNA]</scope>
    <source>
        <strain evidence="5 6">CLA-SR-H021</strain>
    </source>
</reference>
<accession>A0ABV1DD83</accession>
<dbReference type="InterPro" id="IPR009677">
    <property type="entry name" value="DUF1266"/>
</dbReference>
<sequence length="464" mass="52908">MKRLGFYVVMVLLTFSLQMQVFAAYRCTKPEDQGNERESGVWTQDEKGWRFTGSDGQTYVNHWLLNDRGFWNYFDENGYAVTGMQTLEGKRRYFTNRGDMRTSYFVYDGHLYCAFKDGEIRTSRNGGNNVKTSRNGVPYKFDADGHAYNEEGKWDPVTAKELGQSAQSSDGVKEGWAQEGKIWCYYSGGQKLVNSWYQDSGFWYYFDENGNMLKSCVREINGAKYKFDVTGAMTTSGSATDENGVRYLVQKDGTLTPVDVEAEKRKERLANDPGINERQQMLNEKTNPYNNNDTVQWFNATYAILTKSNTGNIRAVGGATKVDGFYNDGSSTDQWYSDKIRQGQAESWGVTDRSSADQVLERLIASGNATGSAWDYSRAMSNLGFYYIAGYYTIEETLDKSLETAKIIQTKFTSWDDFVESYLAGYASWSGTDASERRNIYEQLKTSAFNPFSLDWNMTLEKNW</sequence>
<gene>
    <name evidence="5" type="ORF">WMQ36_21870</name>
</gene>
<keyword evidence="1" id="KW-0677">Repeat</keyword>
<dbReference type="SUPFAM" id="SSF69360">
    <property type="entry name" value="Cell wall binding repeat"/>
    <property type="match status" value="2"/>
</dbReference>
<feature type="domain" description="DUF1266" evidence="4">
    <location>
        <begin position="373"/>
        <end position="456"/>
    </location>
</feature>
<evidence type="ECO:0000256" key="2">
    <source>
        <dbReference type="PROSITE-ProRule" id="PRU00591"/>
    </source>
</evidence>
<evidence type="ECO:0000259" key="4">
    <source>
        <dbReference type="Pfam" id="PF06889"/>
    </source>
</evidence>
<dbReference type="Gene3D" id="2.10.270.20">
    <property type="match status" value="1"/>
</dbReference>
<feature type="signal peptide" evidence="3">
    <location>
        <begin position="1"/>
        <end position="23"/>
    </location>
</feature>
<name>A0ABV1DD83_9FIRM</name>
<dbReference type="Gene3D" id="2.10.270.10">
    <property type="entry name" value="Cholin Binding"/>
    <property type="match status" value="1"/>
</dbReference>
<feature type="repeat" description="Cell wall-binding" evidence="2">
    <location>
        <begin position="193"/>
        <end position="212"/>
    </location>
</feature>
<dbReference type="RefSeq" id="WP_008725078.1">
    <property type="nucleotide sequence ID" value="NZ_JBBMFM010000116.1"/>
</dbReference>
<evidence type="ECO:0000256" key="1">
    <source>
        <dbReference type="ARBA" id="ARBA00022737"/>
    </source>
</evidence>
<dbReference type="Proteomes" id="UP001454086">
    <property type="component" value="Unassembled WGS sequence"/>
</dbReference>
<protein>
    <submittedName>
        <fullName evidence="5">DUF1266 domain-containing protein</fullName>
    </submittedName>
</protein>
<dbReference type="Pfam" id="PF19127">
    <property type="entry name" value="Choline_bind_3"/>
    <property type="match status" value="1"/>
</dbReference>
<evidence type="ECO:0000256" key="3">
    <source>
        <dbReference type="SAM" id="SignalP"/>
    </source>
</evidence>
<dbReference type="PROSITE" id="PS51170">
    <property type="entry name" value="CW"/>
    <property type="match status" value="1"/>
</dbReference>
<evidence type="ECO:0000313" key="5">
    <source>
        <dbReference type="EMBL" id="MEQ2427617.1"/>
    </source>
</evidence>
<evidence type="ECO:0000313" key="6">
    <source>
        <dbReference type="Proteomes" id="UP001454086"/>
    </source>
</evidence>
<organism evidence="5 6">
    <name type="scientific">Enterocloster hominis</name>
    <name type="common">ex Hitch et al. 2024</name>
    <dbReference type="NCBI Taxonomy" id="1917870"/>
    <lineage>
        <taxon>Bacteria</taxon>
        <taxon>Bacillati</taxon>
        <taxon>Bacillota</taxon>
        <taxon>Clostridia</taxon>
        <taxon>Lachnospirales</taxon>
        <taxon>Lachnospiraceae</taxon>
        <taxon>Enterocloster</taxon>
    </lineage>
</organism>
<dbReference type="Pfam" id="PF06889">
    <property type="entry name" value="DUF1266"/>
    <property type="match status" value="1"/>
</dbReference>
<feature type="chain" id="PRO_5045414056" evidence="3">
    <location>
        <begin position="24"/>
        <end position="464"/>
    </location>
</feature>
<keyword evidence="3" id="KW-0732">Signal</keyword>
<keyword evidence="6" id="KW-1185">Reference proteome</keyword>
<dbReference type="EMBL" id="JBBMFM010000116">
    <property type="protein sequence ID" value="MEQ2427617.1"/>
    <property type="molecule type" value="Genomic_DNA"/>
</dbReference>